<dbReference type="InterPro" id="IPR007050">
    <property type="entry name" value="HTH_bacterioopsin"/>
</dbReference>
<dbReference type="PANTHER" id="PTHR34236:SF1">
    <property type="entry name" value="DIMETHYL SULFOXIDE REDUCTASE TRANSCRIPTIONAL ACTIVATOR"/>
    <property type="match status" value="1"/>
</dbReference>
<proteinExistence type="predicted"/>
<evidence type="ECO:0000259" key="3">
    <source>
        <dbReference type="Pfam" id="PF04967"/>
    </source>
</evidence>
<keyword evidence="2" id="KW-0804">Transcription</keyword>
<evidence type="ECO:0000313" key="5">
    <source>
        <dbReference type="EMBL" id="SDR29519.1"/>
    </source>
</evidence>
<sequence>MRTIRIAITHTAATIHPIHALVCEHPDVHRELLLYFSLSDGYETAINYLEGDPDVYERALQDLEIDEYEVYPDGEDGCYSYLRDELDDYNKSLATAFRRDELAVVPPVEYLPDRRLLLTLVTTADEFQKITEEIPAEVSIDVLSIDSAPRAAGSTLTSTQRRAIETAWELGYYEIPRTADLEAVAAELDSAVSSVSDLLRRAHANLVAAELGVGD</sequence>
<dbReference type="Pfam" id="PF04967">
    <property type="entry name" value="HTH_10"/>
    <property type="match status" value="1"/>
</dbReference>
<evidence type="ECO:0000259" key="4">
    <source>
        <dbReference type="Pfam" id="PF24278"/>
    </source>
</evidence>
<dbReference type="RefSeq" id="WP_090383641.1">
    <property type="nucleotide sequence ID" value="NZ_FNLC01000003.1"/>
</dbReference>
<dbReference type="Proteomes" id="UP000198848">
    <property type="component" value="Unassembled WGS sequence"/>
</dbReference>
<name>A0A1H1HW31_NATTX</name>
<dbReference type="InterPro" id="IPR056493">
    <property type="entry name" value="HVO_0513_N"/>
</dbReference>
<dbReference type="Pfam" id="PF24278">
    <property type="entry name" value="HVO_0513_N"/>
    <property type="match status" value="1"/>
</dbReference>
<feature type="domain" description="HTH bat-type" evidence="3">
    <location>
        <begin position="156"/>
        <end position="207"/>
    </location>
</feature>
<organism evidence="5 6">
    <name type="scientific">Natronobacterium texcoconense</name>
    <dbReference type="NCBI Taxonomy" id="1095778"/>
    <lineage>
        <taxon>Archaea</taxon>
        <taxon>Methanobacteriati</taxon>
        <taxon>Methanobacteriota</taxon>
        <taxon>Stenosarchaea group</taxon>
        <taxon>Halobacteria</taxon>
        <taxon>Halobacteriales</taxon>
        <taxon>Natrialbaceae</taxon>
        <taxon>Natronobacterium</taxon>
    </lineage>
</organism>
<dbReference type="PANTHER" id="PTHR34236">
    <property type="entry name" value="DIMETHYL SULFOXIDE REDUCTASE TRANSCRIPTIONAL ACTIVATOR"/>
    <property type="match status" value="1"/>
</dbReference>
<dbReference type="OrthoDB" id="27447at2157"/>
<evidence type="ECO:0000256" key="1">
    <source>
        <dbReference type="ARBA" id="ARBA00023015"/>
    </source>
</evidence>
<gene>
    <name evidence="5" type="ORF">SAMN04489842_3089</name>
</gene>
<dbReference type="STRING" id="1095778.SAMN04489842_3089"/>
<dbReference type="AlphaFoldDB" id="A0A1H1HW31"/>
<feature type="domain" description="HVO-0513-like N-terminal" evidence="4">
    <location>
        <begin position="16"/>
        <end position="144"/>
    </location>
</feature>
<reference evidence="6" key="1">
    <citation type="submission" date="2016-10" db="EMBL/GenBank/DDBJ databases">
        <authorList>
            <person name="Varghese N."/>
            <person name="Submissions S."/>
        </authorList>
    </citation>
    <scope>NUCLEOTIDE SEQUENCE [LARGE SCALE GENOMIC DNA]</scope>
    <source>
        <strain evidence="6">DSM 24767</strain>
    </source>
</reference>
<dbReference type="EMBL" id="FNLC01000003">
    <property type="protein sequence ID" value="SDR29519.1"/>
    <property type="molecule type" value="Genomic_DNA"/>
</dbReference>
<protein>
    <submittedName>
        <fullName evidence="5">HTH DNA binding domain-containing protein</fullName>
    </submittedName>
</protein>
<keyword evidence="1" id="KW-0805">Transcription regulation</keyword>
<accession>A0A1H1HW31</accession>
<keyword evidence="6" id="KW-1185">Reference proteome</keyword>
<evidence type="ECO:0000313" key="6">
    <source>
        <dbReference type="Proteomes" id="UP000198848"/>
    </source>
</evidence>
<evidence type="ECO:0000256" key="2">
    <source>
        <dbReference type="ARBA" id="ARBA00023163"/>
    </source>
</evidence>